<gene>
    <name evidence="7" type="ORF">Q8947_13205</name>
</gene>
<evidence type="ECO:0000313" key="8">
    <source>
        <dbReference type="Proteomes" id="UP001232156"/>
    </source>
</evidence>
<feature type="domain" description="NlpC/P60" evidence="6">
    <location>
        <begin position="35"/>
        <end position="159"/>
    </location>
</feature>
<evidence type="ECO:0000256" key="3">
    <source>
        <dbReference type="ARBA" id="ARBA00022801"/>
    </source>
</evidence>
<accession>A0ABU1D948</accession>
<evidence type="ECO:0000256" key="4">
    <source>
        <dbReference type="ARBA" id="ARBA00022807"/>
    </source>
</evidence>
<dbReference type="EMBL" id="JAUZQE010000043">
    <property type="protein sequence ID" value="MDR4126934.1"/>
    <property type="molecule type" value="Genomic_DNA"/>
</dbReference>
<evidence type="ECO:0000256" key="1">
    <source>
        <dbReference type="ARBA" id="ARBA00007074"/>
    </source>
</evidence>
<reference evidence="7 8" key="1">
    <citation type="submission" date="2023-08" db="EMBL/GenBank/DDBJ databases">
        <title>Alcaligenaceae gen. nov., a novel taxon isolated from the sludge of Yixing Pesticide Factory.</title>
        <authorList>
            <person name="Ruan L."/>
        </authorList>
    </citation>
    <scope>NUCLEOTIDE SEQUENCE [LARGE SCALE GENOMIC DNA]</scope>
    <source>
        <strain evidence="7 8">LG-2</strain>
    </source>
</reference>
<feature type="signal peptide" evidence="5">
    <location>
        <begin position="1"/>
        <end position="24"/>
    </location>
</feature>
<dbReference type="SUPFAM" id="SSF54001">
    <property type="entry name" value="Cysteine proteinases"/>
    <property type="match status" value="1"/>
</dbReference>
<dbReference type="Pfam" id="PF00877">
    <property type="entry name" value="NLPC_P60"/>
    <property type="match status" value="1"/>
</dbReference>
<sequence>MLQRLAALWLVALLAGCAGGVARAPDTMQVPPLDNRHRQEVVMLALGLADSPYRYGGTDPQRGFDCSGLVNYVFQVAAGAQLPRTSSHQASVSRRIGRRELREGDLVFFNTLSRPNSHVGIYIGDNRFVNAPSSGGRVRIDSLDNPYFAKRFDSARTLFARR</sequence>
<keyword evidence="4" id="KW-0788">Thiol protease</keyword>
<name>A0ABU1D948_9BURK</name>
<dbReference type="RefSeq" id="WP_347287537.1">
    <property type="nucleotide sequence ID" value="NZ_JAUZQE010000043.1"/>
</dbReference>
<dbReference type="Gene3D" id="3.90.1720.10">
    <property type="entry name" value="endopeptidase domain like (from Nostoc punctiforme)"/>
    <property type="match status" value="1"/>
</dbReference>
<keyword evidence="8" id="KW-1185">Reference proteome</keyword>
<evidence type="ECO:0000259" key="6">
    <source>
        <dbReference type="PROSITE" id="PS51935"/>
    </source>
</evidence>
<dbReference type="PANTHER" id="PTHR47053:SF1">
    <property type="entry name" value="MUREIN DD-ENDOPEPTIDASE MEPH-RELATED"/>
    <property type="match status" value="1"/>
</dbReference>
<keyword evidence="5" id="KW-0732">Signal</keyword>
<keyword evidence="2" id="KW-0645">Protease</keyword>
<protein>
    <submittedName>
        <fullName evidence="7">C40 family peptidase</fullName>
    </submittedName>
</protein>
<dbReference type="PROSITE" id="PS51935">
    <property type="entry name" value="NLPC_P60"/>
    <property type="match status" value="1"/>
</dbReference>
<evidence type="ECO:0000256" key="2">
    <source>
        <dbReference type="ARBA" id="ARBA00022670"/>
    </source>
</evidence>
<dbReference type="Proteomes" id="UP001232156">
    <property type="component" value="Unassembled WGS sequence"/>
</dbReference>
<dbReference type="PROSITE" id="PS51257">
    <property type="entry name" value="PROKAR_LIPOPROTEIN"/>
    <property type="match status" value="1"/>
</dbReference>
<organism evidence="7 8">
    <name type="scientific">Yanghanlia caeni</name>
    <dbReference type="NCBI Taxonomy" id="3064283"/>
    <lineage>
        <taxon>Bacteria</taxon>
        <taxon>Pseudomonadati</taxon>
        <taxon>Pseudomonadota</taxon>
        <taxon>Betaproteobacteria</taxon>
        <taxon>Burkholderiales</taxon>
        <taxon>Alcaligenaceae</taxon>
        <taxon>Yanghanlia</taxon>
    </lineage>
</organism>
<keyword evidence="3" id="KW-0378">Hydrolase</keyword>
<evidence type="ECO:0000256" key="5">
    <source>
        <dbReference type="SAM" id="SignalP"/>
    </source>
</evidence>
<evidence type="ECO:0000313" key="7">
    <source>
        <dbReference type="EMBL" id="MDR4126934.1"/>
    </source>
</evidence>
<comment type="caution">
    <text evidence="7">The sequence shown here is derived from an EMBL/GenBank/DDBJ whole genome shotgun (WGS) entry which is preliminary data.</text>
</comment>
<dbReference type="InterPro" id="IPR000064">
    <property type="entry name" value="NLP_P60_dom"/>
</dbReference>
<dbReference type="PANTHER" id="PTHR47053">
    <property type="entry name" value="MUREIN DD-ENDOPEPTIDASE MEPH-RELATED"/>
    <property type="match status" value="1"/>
</dbReference>
<dbReference type="InterPro" id="IPR038765">
    <property type="entry name" value="Papain-like_cys_pep_sf"/>
</dbReference>
<proteinExistence type="inferred from homology"/>
<dbReference type="InterPro" id="IPR051202">
    <property type="entry name" value="Peptidase_C40"/>
</dbReference>
<comment type="similarity">
    <text evidence="1">Belongs to the peptidase C40 family.</text>
</comment>
<feature type="chain" id="PRO_5045528140" evidence="5">
    <location>
        <begin position="25"/>
        <end position="162"/>
    </location>
</feature>